<evidence type="ECO:0000256" key="2">
    <source>
        <dbReference type="ARBA" id="ARBA00022692"/>
    </source>
</evidence>
<evidence type="ECO:0000313" key="6">
    <source>
        <dbReference type="EMBL" id="MFB9272786.1"/>
    </source>
</evidence>
<dbReference type="RefSeq" id="WP_308423310.1">
    <property type="nucleotide sequence ID" value="NZ_BMNS01000003.1"/>
</dbReference>
<keyword evidence="5" id="KW-1003">Cell membrane</keyword>
<evidence type="ECO:0000313" key="7">
    <source>
        <dbReference type="Proteomes" id="UP001589665"/>
    </source>
</evidence>
<keyword evidence="4 5" id="KW-0472">Membrane</keyword>
<dbReference type="InterPro" id="IPR002781">
    <property type="entry name" value="TM_pro_TauE-like"/>
</dbReference>
<proteinExistence type="inferred from homology"/>
<protein>
    <recommendedName>
        <fullName evidence="5">Probable membrane transporter protein</fullName>
    </recommendedName>
</protein>
<sequence length="127" mass="13550">MKMTLSAIITLIIIGLLAGILSGLVGVGGGIIMVPLFVLFLGLTQHNAQGLSLAVMLPPVTFLAVYNYHTTGSGGNIDWRVALIVSLLFVIGGFIGSKIALQIDQRMLKRIFGILMLIVAIKLIFTK</sequence>
<comment type="subcellular location">
    <subcellularLocation>
        <location evidence="5">Cell membrane</location>
        <topology evidence="5">Multi-pass membrane protein</topology>
    </subcellularLocation>
    <subcellularLocation>
        <location evidence="1">Membrane</location>
        <topology evidence="1">Multi-pass membrane protein</topology>
    </subcellularLocation>
</comment>
<keyword evidence="2 5" id="KW-0812">Transmembrane</keyword>
<keyword evidence="3 5" id="KW-1133">Transmembrane helix</keyword>
<organism evidence="6 7">
    <name type="scientific">Lutibacter litoralis</name>
    <dbReference type="NCBI Taxonomy" id="321268"/>
    <lineage>
        <taxon>Bacteria</taxon>
        <taxon>Pseudomonadati</taxon>
        <taxon>Bacteroidota</taxon>
        <taxon>Flavobacteriia</taxon>
        <taxon>Flavobacteriales</taxon>
        <taxon>Flavobacteriaceae</taxon>
        <taxon>Lutibacter</taxon>
    </lineage>
</organism>
<gene>
    <name evidence="6" type="ORF">ACFFT3_12890</name>
</gene>
<dbReference type="Proteomes" id="UP001589665">
    <property type="component" value="Unassembled WGS sequence"/>
</dbReference>
<feature type="transmembrane region" description="Helical" evidence="5">
    <location>
        <begin position="81"/>
        <end position="101"/>
    </location>
</feature>
<feature type="transmembrane region" description="Helical" evidence="5">
    <location>
        <begin position="51"/>
        <end position="69"/>
    </location>
</feature>
<evidence type="ECO:0000256" key="1">
    <source>
        <dbReference type="ARBA" id="ARBA00004141"/>
    </source>
</evidence>
<dbReference type="InterPro" id="IPR051598">
    <property type="entry name" value="TSUP/Inactive_protease-like"/>
</dbReference>
<comment type="caution">
    <text evidence="6">The sequence shown here is derived from an EMBL/GenBank/DDBJ whole genome shotgun (WGS) entry which is preliminary data.</text>
</comment>
<feature type="transmembrane region" description="Helical" evidence="5">
    <location>
        <begin position="6"/>
        <end position="39"/>
    </location>
</feature>
<evidence type="ECO:0000256" key="5">
    <source>
        <dbReference type="RuleBase" id="RU363041"/>
    </source>
</evidence>
<dbReference type="PANTHER" id="PTHR43701:SF2">
    <property type="entry name" value="MEMBRANE TRANSPORTER PROTEIN YJNA-RELATED"/>
    <property type="match status" value="1"/>
</dbReference>
<name>A0ABV5K280_9FLAO</name>
<evidence type="ECO:0000256" key="3">
    <source>
        <dbReference type="ARBA" id="ARBA00022989"/>
    </source>
</evidence>
<comment type="similarity">
    <text evidence="5">Belongs to the 4-toluene sulfonate uptake permease (TSUP) (TC 2.A.102) family.</text>
</comment>
<dbReference type="Pfam" id="PF01925">
    <property type="entry name" value="TauE"/>
    <property type="match status" value="1"/>
</dbReference>
<evidence type="ECO:0000256" key="4">
    <source>
        <dbReference type="ARBA" id="ARBA00023136"/>
    </source>
</evidence>
<reference evidence="6 7" key="1">
    <citation type="submission" date="2024-09" db="EMBL/GenBank/DDBJ databases">
        <authorList>
            <person name="Sun Q."/>
            <person name="Mori K."/>
        </authorList>
    </citation>
    <scope>NUCLEOTIDE SEQUENCE [LARGE SCALE GENOMIC DNA]</scope>
    <source>
        <strain evidence="6 7">JCM 13034</strain>
    </source>
</reference>
<dbReference type="EMBL" id="JBHMDX010000011">
    <property type="protein sequence ID" value="MFB9272786.1"/>
    <property type="molecule type" value="Genomic_DNA"/>
</dbReference>
<keyword evidence="7" id="KW-1185">Reference proteome</keyword>
<dbReference type="PANTHER" id="PTHR43701">
    <property type="entry name" value="MEMBRANE TRANSPORTER PROTEIN MJ0441-RELATED"/>
    <property type="match status" value="1"/>
</dbReference>
<feature type="transmembrane region" description="Helical" evidence="5">
    <location>
        <begin position="108"/>
        <end position="125"/>
    </location>
</feature>
<accession>A0ABV5K280</accession>